<sequence length="214" mass="23787">MAQTARSAADGDGDGEMHYRGVRKRMWGRYAAEIRDPNRKSRLWLGTYNSAEEAARIYDRAARRFRGDKARTNFPPLDLNVSPPSQSSAVVSAGHVAPPPPSRAAVSSFSMQLILNRQPYWKSYYQNNHQFRRPGGGFVRMMPAARTNMLRLRPESCQEIADIMNRIRGVGVDTRGGSNRSESGSSSGVTELPEPAPVRKGINVDLNFPPPEDI</sequence>
<evidence type="ECO:0000259" key="8">
    <source>
        <dbReference type="PROSITE" id="PS51032"/>
    </source>
</evidence>
<proteinExistence type="predicted"/>
<dbReference type="SUPFAM" id="SSF54171">
    <property type="entry name" value="DNA-binding domain"/>
    <property type="match status" value="1"/>
</dbReference>
<evidence type="ECO:0000313" key="10">
    <source>
        <dbReference type="Proteomes" id="UP001318860"/>
    </source>
</evidence>
<dbReference type="EMBL" id="JABTTQ020001216">
    <property type="protein sequence ID" value="KAK6133440.1"/>
    <property type="molecule type" value="Genomic_DNA"/>
</dbReference>
<keyword evidence="4" id="KW-0238">DNA-binding</keyword>
<name>A0ABR0VGE2_REHGL</name>
<feature type="compositionally biased region" description="Low complexity" evidence="7">
    <location>
        <begin position="176"/>
        <end position="188"/>
    </location>
</feature>
<dbReference type="InterPro" id="IPR001471">
    <property type="entry name" value="AP2/ERF_dom"/>
</dbReference>
<protein>
    <recommendedName>
        <fullName evidence="8">AP2/ERF domain-containing protein</fullName>
    </recommendedName>
</protein>
<feature type="region of interest" description="Disordered" evidence="7">
    <location>
        <begin position="170"/>
        <end position="214"/>
    </location>
</feature>
<feature type="region of interest" description="Disordered" evidence="7">
    <location>
        <begin position="75"/>
        <end position="96"/>
    </location>
</feature>
<evidence type="ECO:0000313" key="9">
    <source>
        <dbReference type="EMBL" id="KAK6133440.1"/>
    </source>
</evidence>
<dbReference type="Gene3D" id="3.30.730.10">
    <property type="entry name" value="AP2/ERF domain"/>
    <property type="match status" value="1"/>
</dbReference>
<organism evidence="9 10">
    <name type="scientific">Rehmannia glutinosa</name>
    <name type="common">Chinese foxglove</name>
    <dbReference type="NCBI Taxonomy" id="99300"/>
    <lineage>
        <taxon>Eukaryota</taxon>
        <taxon>Viridiplantae</taxon>
        <taxon>Streptophyta</taxon>
        <taxon>Embryophyta</taxon>
        <taxon>Tracheophyta</taxon>
        <taxon>Spermatophyta</taxon>
        <taxon>Magnoliopsida</taxon>
        <taxon>eudicotyledons</taxon>
        <taxon>Gunneridae</taxon>
        <taxon>Pentapetalae</taxon>
        <taxon>asterids</taxon>
        <taxon>lamiids</taxon>
        <taxon>Lamiales</taxon>
        <taxon>Orobanchaceae</taxon>
        <taxon>Rehmannieae</taxon>
        <taxon>Rehmannia</taxon>
    </lineage>
</organism>
<keyword evidence="5" id="KW-0804">Transcription</keyword>
<keyword evidence="3" id="KW-0805">Transcription regulation</keyword>
<dbReference type="SMART" id="SM00380">
    <property type="entry name" value="AP2"/>
    <property type="match status" value="1"/>
</dbReference>
<dbReference type="CDD" id="cd00018">
    <property type="entry name" value="AP2"/>
    <property type="match status" value="1"/>
</dbReference>
<evidence type="ECO:0000256" key="6">
    <source>
        <dbReference type="ARBA" id="ARBA00023242"/>
    </source>
</evidence>
<gene>
    <name evidence="9" type="ORF">DH2020_032808</name>
</gene>
<keyword evidence="2" id="KW-0936">Ethylene signaling pathway</keyword>
<comment type="subcellular location">
    <subcellularLocation>
        <location evidence="1">Nucleus</location>
    </subcellularLocation>
</comment>
<evidence type="ECO:0000256" key="1">
    <source>
        <dbReference type="ARBA" id="ARBA00004123"/>
    </source>
</evidence>
<dbReference type="PANTHER" id="PTHR31677">
    <property type="entry name" value="AP2 DOMAIN CLASS TRANSCRIPTION FACTOR"/>
    <property type="match status" value="1"/>
</dbReference>
<dbReference type="PRINTS" id="PR00367">
    <property type="entry name" value="ETHRSPELEMNT"/>
</dbReference>
<keyword evidence="6" id="KW-0539">Nucleus</keyword>
<reference evidence="9 10" key="1">
    <citation type="journal article" date="2021" name="Comput. Struct. Biotechnol. J.">
        <title>De novo genome assembly of the potent medicinal plant Rehmannia glutinosa using nanopore technology.</title>
        <authorList>
            <person name="Ma L."/>
            <person name="Dong C."/>
            <person name="Song C."/>
            <person name="Wang X."/>
            <person name="Zheng X."/>
            <person name="Niu Y."/>
            <person name="Chen S."/>
            <person name="Feng W."/>
        </authorList>
    </citation>
    <scope>NUCLEOTIDE SEQUENCE [LARGE SCALE GENOMIC DNA]</scope>
    <source>
        <strain evidence="9">DH-2019</strain>
    </source>
</reference>
<evidence type="ECO:0000256" key="2">
    <source>
        <dbReference type="ARBA" id="ARBA00022745"/>
    </source>
</evidence>
<dbReference type="PANTHER" id="PTHR31677:SF228">
    <property type="entry name" value="ETHYLENE-RESPONSIVE TRANSCRIPTION FACTOR 10-RELATED"/>
    <property type="match status" value="1"/>
</dbReference>
<dbReference type="Proteomes" id="UP001318860">
    <property type="component" value="Unassembled WGS sequence"/>
</dbReference>
<evidence type="ECO:0000256" key="3">
    <source>
        <dbReference type="ARBA" id="ARBA00023015"/>
    </source>
</evidence>
<evidence type="ECO:0000256" key="4">
    <source>
        <dbReference type="ARBA" id="ARBA00023125"/>
    </source>
</evidence>
<evidence type="ECO:0000256" key="7">
    <source>
        <dbReference type="SAM" id="MobiDB-lite"/>
    </source>
</evidence>
<keyword evidence="10" id="KW-1185">Reference proteome</keyword>
<feature type="domain" description="AP2/ERF" evidence="8">
    <location>
        <begin position="18"/>
        <end position="75"/>
    </location>
</feature>
<accession>A0ABR0VGE2</accession>
<dbReference type="Pfam" id="PF00847">
    <property type="entry name" value="AP2"/>
    <property type="match status" value="1"/>
</dbReference>
<dbReference type="InterPro" id="IPR016177">
    <property type="entry name" value="DNA-bd_dom_sf"/>
</dbReference>
<evidence type="ECO:0000256" key="5">
    <source>
        <dbReference type="ARBA" id="ARBA00023163"/>
    </source>
</evidence>
<dbReference type="InterPro" id="IPR036955">
    <property type="entry name" value="AP2/ERF_dom_sf"/>
</dbReference>
<comment type="caution">
    <text evidence="9">The sequence shown here is derived from an EMBL/GenBank/DDBJ whole genome shotgun (WGS) entry which is preliminary data.</text>
</comment>
<dbReference type="PROSITE" id="PS51032">
    <property type="entry name" value="AP2_ERF"/>
    <property type="match status" value="1"/>
</dbReference>
<feature type="compositionally biased region" description="Low complexity" evidence="7">
    <location>
        <begin position="81"/>
        <end position="93"/>
    </location>
</feature>